<keyword evidence="2" id="KW-1185">Reference proteome</keyword>
<gene>
    <name evidence="1" type="ORF">ANME2D_02274</name>
</gene>
<sequence>MTGVKLYEELKGIRGKDGYPDKELEEYLVNKIFPKTALELTLGLSNVTAGFYGFALKHVGQQCGWDKVDSISKSVFRELGQLKTKELHESGIEIPKDTRALAVVFIAAVYNASPEYNFEFQKYTPEETIMRILGASRYFRIARKLGIEAHISWPVLVPFFEGIAQQTGIECKVEIETRKLEDDGRCDCLARFTLI</sequence>
<reference evidence="1 2" key="1">
    <citation type="journal article" date="2013" name="Nature">
        <title>Anaerobic oxidation of methane coupled to nitrate reduction in a novel archaeal lineage.</title>
        <authorList>
            <person name="Haroon M.F."/>
            <person name="Hu S."/>
            <person name="Shi Y."/>
            <person name="Imelfort M."/>
            <person name="Keller J."/>
            <person name="Hugenholtz P."/>
            <person name="Yuan Z."/>
            <person name="Tyson G.W."/>
        </authorList>
    </citation>
    <scope>NUCLEOTIDE SEQUENCE [LARGE SCALE GENOMIC DNA]</scope>
    <source>
        <strain evidence="1 2">ANME-2d</strain>
    </source>
</reference>
<evidence type="ECO:0000313" key="1">
    <source>
        <dbReference type="EMBL" id="KCZ71541.1"/>
    </source>
</evidence>
<protein>
    <recommendedName>
        <fullName evidence="3">Hydrocarbon binding protein (Contains V4R domain)</fullName>
    </recommendedName>
</protein>
<organism evidence="1 2">
    <name type="scientific">Candidatus Methanoperedens nitratireducens</name>
    <dbReference type="NCBI Taxonomy" id="1392998"/>
    <lineage>
        <taxon>Archaea</taxon>
        <taxon>Methanobacteriati</taxon>
        <taxon>Methanobacteriota</taxon>
        <taxon>Stenosarchaea group</taxon>
        <taxon>Methanomicrobia</taxon>
        <taxon>Methanosarcinales</taxon>
        <taxon>ANME-2 cluster</taxon>
        <taxon>Candidatus Methanoperedentaceae</taxon>
        <taxon>Candidatus Methanoperedens</taxon>
    </lineage>
</organism>
<accession>A0A062UX23</accession>
<dbReference type="RefSeq" id="WP_048091548.1">
    <property type="nucleotide sequence ID" value="NZ_JMIY01000005.1"/>
</dbReference>
<proteinExistence type="predicted"/>
<dbReference type="AlphaFoldDB" id="A0A062UX23"/>
<evidence type="ECO:0008006" key="3">
    <source>
        <dbReference type="Google" id="ProtNLM"/>
    </source>
</evidence>
<name>A0A062UX23_9EURY</name>
<dbReference type="EMBL" id="JMIY01000005">
    <property type="protein sequence ID" value="KCZ71541.1"/>
    <property type="molecule type" value="Genomic_DNA"/>
</dbReference>
<dbReference type="Proteomes" id="UP000027153">
    <property type="component" value="Unassembled WGS sequence"/>
</dbReference>
<evidence type="ECO:0000313" key="2">
    <source>
        <dbReference type="Proteomes" id="UP000027153"/>
    </source>
</evidence>
<comment type="caution">
    <text evidence="1">The sequence shown here is derived from an EMBL/GenBank/DDBJ whole genome shotgun (WGS) entry which is preliminary data.</text>
</comment>